<evidence type="ECO:0000313" key="6">
    <source>
        <dbReference type="Proteomes" id="UP001501508"/>
    </source>
</evidence>
<dbReference type="CDD" id="cd03357">
    <property type="entry name" value="LbH_MAT_GAT"/>
    <property type="match status" value="1"/>
</dbReference>
<organism evidence="5 6">
    <name type="scientific">Ravibacter arvi</name>
    <dbReference type="NCBI Taxonomy" id="2051041"/>
    <lineage>
        <taxon>Bacteria</taxon>
        <taxon>Pseudomonadati</taxon>
        <taxon>Bacteroidota</taxon>
        <taxon>Cytophagia</taxon>
        <taxon>Cytophagales</taxon>
        <taxon>Spirosomataceae</taxon>
        <taxon>Ravibacter</taxon>
    </lineage>
</organism>
<evidence type="ECO:0000313" key="5">
    <source>
        <dbReference type="EMBL" id="GAA4445268.1"/>
    </source>
</evidence>
<gene>
    <name evidence="5" type="ORF">GCM10023091_36670</name>
</gene>
<keyword evidence="2" id="KW-0808">Transferase</keyword>
<dbReference type="PROSITE" id="PS00101">
    <property type="entry name" value="HEXAPEP_TRANSFERASES"/>
    <property type="match status" value="1"/>
</dbReference>
<dbReference type="PANTHER" id="PTHR23416">
    <property type="entry name" value="SIALIC ACID SYNTHASE-RELATED"/>
    <property type="match status" value="1"/>
</dbReference>
<protein>
    <recommendedName>
        <fullName evidence="7">Acetyltransferase-like isoleucine patch superfamily enzyme</fullName>
    </recommendedName>
</protein>
<evidence type="ECO:0000256" key="2">
    <source>
        <dbReference type="ARBA" id="ARBA00022679"/>
    </source>
</evidence>
<keyword evidence="6" id="KW-1185">Reference proteome</keyword>
<dbReference type="InterPro" id="IPR051159">
    <property type="entry name" value="Hexapeptide_acetyltransf"/>
</dbReference>
<keyword evidence="4" id="KW-0012">Acyltransferase</keyword>
<dbReference type="InterPro" id="IPR011004">
    <property type="entry name" value="Trimer_LpxA-like_sf"/>
</dbReference>
<evidence type="ECO:0000256" key="4">
    <source>
        <dbReference type="ARBA" id="ARBA00023315"/>
    </source>
</evidence>
<dbReference type="EMBL" id="BAABEY010000033">
    <property type="protein sequence ID" value="GAA4445268.1"/>
    <property type="molecule type" value="Genomic_DNA"/>
</dbReference>
<dbReference type="SUPFAM" id="SSF51161">
    <property type="entry name" value="Trimeric LpxA-like enzymes"/>
    <property type="match status" value="1"/>
</dbReference>
<dbReference type="Proteomes" id="UP001501508">
    <property type="component" value="Unassembled WGS sequence"/>
</dbReference>
<comment type="similarity">
    <text evidence="1">Belongs to the transferase hexapeptide repeat family.</text>
</comment>
<dbReference type="Pfam" id="PF14602">
    <property type="entry name" value="Hexapep_2"/>
    <property type="match status" value="1"/>
</dbReference>
<keyword evidence="3" id="KW-0677">Repeat</keyword>
<sequence>MQRIDPGIIVILSNGIYSIKLFHKPVISPYKGSSPGRASDRSDPQSVKVVKRTVSCINRLKTIRPKFAFASGSELKQTPMTSSPNLFERLRNGETIQAGDPEAYKMRAASDETRKLLVAMNNASDPEAIRDLLSQITGAEIDESVAVFTPLYINYGKHTRIGKNVFINFGCTFLDLGGITIEDNVLIAPNVSLLSEGHPISPEERHSLVPRSIHIKSNAWIGAGATILPGVTVGRNAIVAAGAIVSKDVPDNVIVGGIPAKIIKTIR</sequence>
<reference evidence="6" key="1">
    <citation type="journal article" date="2019" name="Int. J. Syst. Evol. Microbiol.">
        <title>The Global Catalogue of Microorganisms (GCM) 10K type strain sequencing project: providing services to taxonomists for standard genome sequencing and annotation.</title>
        <authorList>
            <consortium name="The Broad Institute Genomics Platform"/>
            <consortium name="The Broad Institute Genome Sequencing Center for Infectious Disease"/>
            <person name="Wu L."/>
            <person name="Ma J."/>
        </authorList>
    </citation>
    <scope>NUCLEOTIDE SEQUENCE [LARGE SCALE GENOMIC DNA]</scope>
    <source>
        <strain evidence="6">JCM 31920</strain>
    </source>
</reference>
<dbReference type="InterPro" id="IPR001451">
    <property type="entry name" value="Hexapep"/>
</dbReference>
<evidence type="ECO:0000256" key="1">
    <source>
        <dbReference type="ARBA" id="ARBA00007274"/>
    </source>
</evidence>
<dbReference type="Pfam" id="PF00132">
    <property type="entry name" value="Hexapep"/>
    <property type="match status" value="1"/>
</dbReference>
<dbReference type="InterPro" id="IPR018357">
    <property type="entry name" value="Hexapep_transf_CS"/>
</dbReference>
<dbReference type="Gene3D" id="2.160.10.10">
    <property type="entry name" value="Hexapeptide repeat proteins"/>
    <property type="match status" value="1"/>
</dbReference>
<evidence type="ECO:0000256" key="3">
    <source>
        <dbReference type="ARBA" id="ARBA00022737"/>
    </source>
</evidence>
<evidence type="ECO:0008006" key="7">
    <source>
        <dbReference type="Google" id="ProtNLM"/>
    </source>
</evidence>
<accession>A0ABP8M6B2</accession>
<proteinExistence type="inferred from homology"/>
<dbReference type="PANTHER" id="PTHR23416:SF23">
    <property type="entry name" value="ACETYLTRANSFERASE C18B11.09C-RELATED"/>
    <property type="match status" value="1"/>
</dbReference>
<comment type="caution">
    <text evidence="5">The sequence shown here is derived from an EMBL/GenBank/DDBJ whole genome shotgun (WGS) entry which is preliminary data.</text>
</comment>
<name>A0ABP8M6B2_9BACT</name>